<dbReference type="Proteomes" id="UP001241747">
    <property type="component" value="Unassembled WGS sequence"/>
</dbReference>
<dbReference type="EMBL" id="JAUSVY010000004">
    <property type="protein sequence ID" value="MDQ0505572.1"/>
    <property type="molecule type" value="Genomic_DNA"/>
</dbReference>
<feature type="compositionally biased region" description="Gly residues" evidence="1">
    <location>
        <begin position="1"/>
        <end position="10"/>
    </location>
</feature>
<sequence length="223" mass="23260">MRGTDTGGAQGRLSSSAAGSPQPPAAMPGLVPGRVFALDAAQQVGVTVGDECLWAQRSLSCVLAPEVGDRVLVARVDGEAFVLAILDRLLPDTMTLSVPHARCVALSAPDIAITAEASLALRARDARLEGENVRILATSFSLVGRLATLVADLLRTTARRTETAADEMAVQAGERTTRVRGTDVSAVGTSVRRVEEVSVETAQSAVLVAKDDLRFDGTRVTVG</sequence>
<dbReference type="Pfam" id="PF12059">
    <property type="entry name" value="DUF3540"/>
    <property type="match status" value="1"/>
</dbReference>
<dbReference type="InterPro" id="IPR021927">
    <property type="entry name" value="DUF3540"/>
</dbReference>
<proteinExistence type="predicted"/>
<feature type="region of interest" description="Disordered" evidence="1">
    <location>
        <begin position="1"/>
        <end position="25"/>
    </location>
</feature>
<evidence type="ECO:0000313" key="2">
    <source>
        <dbReference type="EMBL" id="MDQ0505572.1"/>
    </source>
</evidence>
<comment type="caution">
    <text evidence="2">The sequence shown here is derived from an EMBL/GenBank/DDBJ whole genome shotgun (WGS) entry which is preliminary data.</text>
</comment>
<keyword evidence="3" id="KW-1185">Reference proteome</keyword>
<evidence type="ECO:0000256" key="1">
    <source>
        <dbReference type="SAM" id="MobiDB-lite"/>
    </source>
</evidence>
<gene>
    <name evidence="2" type="ORF">QOZ94_002368</name>
</gene>
<name>A0ABU0LEJ3_XANAG</name>
<accession>A0ABU0LEJ3</accession>
<protein>
    <recommendedName>
        <fullName evidence="4">DUF3540 domain-containing protein</fullName>
    </recommendedName>
</protein>
<dbReference type="RefSeq" id="WP_237343975.1">
    <property type="nucleotide sequence ID" value="NZ_JABWGX010000002.1"/>
</dbReference>
<evidence type="ECO:0008006" key="4">
    <source>
        <dbReference type="Google" id="ProtNLM"/>
    </source>
</evidence>
<organism evidence="2 3">
    <name type="scientific">Xanthobacter agilis</name>
    <dbReference type="NCBI Taxonomy" id="47492"/>
    <lineage>
        <taxon>Bacteria</taxon>
        <taxon>Pseudomonadati</taxon>
        <taxon>Pseudomonadota</taxon>
        <taxon>Alphaproteobacteria</taxon>
        <taxon>Hyphomicrobiales</taxon>
        <taxon>Xanthobacteraceae</taxon>
        <taxon>Xanthobacter</taxon>
    </lineage>
</organism>
<reference evidence="2 3" key="1">
    <citation type="submission" date="2023-07" db="EMBL/GenBank/DDBJ databases">
        <title>Genomic Encyclopedia of Type Strains, Phase IV (KMG-IV): sequencing the most valuable type-strain genomes for metagenomic binning, comparative biology and taxonomic classification.</title>
        <authorList>
            <person name="Goeker M."/>
        </authorList>
    </citation>
    <scope>NUCLEOTIDE SEQUENCE [LARGE SCALE GENOMIC DNA]</scope>
    <source>
        <strain evidence="2 3">DSM 3770</strain>
    </source>
</reference>
<evidence type="ECO:0000313" key="3">
    <source>
        <dbReference type="Proteomes" id="UP001241747"/>
    </source>
</evidence>